<organism evidence="1 2">
    <name type="scientific">Nesterenkonia xinjiangensis</name>
    <dbReference type="NCBI Taxonomy" id="225327"/>
    <lineage>
        <taxon>Bacteria</taxon>
        <taxon>Bacillati</taxon>
        <taxon>Actinomycetota</taxon>
        <taxon>Actinomycetes</taxon>
        <taxon>Micrococcales</taxon>
        <taxon>Micrococcaceae</taxon>
        <taxon>Nesterenkonia</taxon>
    </lineage>
</organism>
<accession>A0A7Z0GLN2</accession>
<dbReference type="AlphaFoldDB" id="A0A7Z0GLN2"/>
<proteinExistence type="predicted"/>
<comment type="caution">
    <text evidence="1">The sequence shown here is derived from an EMBL/GenBank/DDBJ whole genome shotgun (WGS) entry which is preliminary data.</text>
</comment>
<sequence>MTGRTAPERLVRTLGLPPAAVARLRGIPTQRHEPVIPPERVRDDLREHSAQNPASAAETLLPRVHLPRTASPLCAGPEGGYLVEPLPLATVDTVTRLPAPDAVVVLDAVVARLMTDGLAERDARAQLLTWWGHVPTIRRRSLLAQRLDFADPRAESPGESLSRWRIHELGFVAPELQTTVSSDAGRARLDFEWREAGVAGEFDGRLKYGADSGLSGEEAADAVYAEKLREDAIRRTGRVVVRWGWEQLQQPDELARRLTRAGVPRRR</sequence>
<dbReference type="RefSeq" id="WP_179540652.1">
    <property type="nucleotide sequence ID" value="NZ_BAAALL010000004.1"/>
</dbReference>
<evidence type="ECO:0008006" key="3">
    <source>
        <dbReference type="Google" id="ProtNLM"/>
    </source>
</evidence>
<reference evidence="1 2" key="1">
    <citation type="submission" date="2020-07" db="EMBL/GenBank/DDBJ databases">
        <title>Sequencing the genomes of 1000 actinobacteria strains.</title>
        <authorList>
            <person name="Klenk H.-P."/>
        </authorList>
    </citation>
    <scope>NUCLEOTIDE SEQUENCE [LARGE SCALE GENOMIC DNA]</scope>
    <source>
        <strain evidence="1 2">DSM 15475</strain>
    </source>
</reference>
<protein>
    <recommendedName>
        <fullName evidence="3">Transcriptional regulator, AbiEi antitoxin, Type IV TA system</fullName>
    </recommendedName>
</protein>
<evidence type="ECO:0000313" key="1">
    <source>
        <dbReference type="EMBL" id="NYJ77128.1"/>
    </source>
</evidence>
<dbReference type="EMBL" id="JACCFY010000001">
    <property type="protein sequence ID" value="NYJ77128.1"/>
    <property type="molecule type" value="Genomic_DNA"/>
</dbReference>
<dbReference type="Proteomes" id="UP000535437">
    <property type="component" value="Unassembled WGS sequence"/>
</dbReference>
<name>A0A7Z0GLN2_9MICC</name>
<evidence type="ECO:0000313" key="2">
    <source>
        <dbReference type="Proteomes" id="UP000535437"/>
    </source>
</evidence>
<gene>
    <name evidence="1" type="ORF">HNR09_000539</name>
</gene>
<keyword evidence="2" id="KW-1185">Reference proteome</keyword>